<dbReference type="RefSeq" id="WP_226540304.1">
    <property type="nucleotide sequence ID" value="NZ_JAJAPW010000001.1"/>
</dbReference>
<evidence type="ECO:0000256" key="2">
    <source>
        <dbReference type="PIRNR" id="PIRNR006429"/>
    </source>
</evidence>
<dbReference type="InterPro" id="IPR024188">
    <property type="entry name" value="GltB"/>
</dbReference>
<evidence type="ECO:0000256" key="1">
    <source>
        <dbReference type="ARBA" id="ARBA00009716"/>
    </source>
</evidence>
<accession>A0A9X1L2U3</accession>
<keyword evidence="3" id="KW-0812">Transmembrane</keyword>
<dbReference type="GO" id="GO:0015930">
    <property type="term" value="F:glutamate synthase activity"/>
    <property type="evidence" value="ECO:0007669"/>
    <property type="project" value="InterPro"/>
</dbReference>
<dbReference type="Gene3D" id="3.20.20.70">
    <property type="entry name" value="Aldolase class I"/>
    <property type="match status" value="1"/>
</dbReference>
<dbReference type="AlphaFoldDB" id="A0A9X1L2U3"/>
<dbReference type="GO" id="GO:0006537">
    <property type="term" value="P:glutamate biosynthetic process"/>
    <property type="evidence" value="ECO:0007669"/>
    <property type="project" value="InterPro"/>
</dbReference>
<reference evidence="5" key="1">
    <citation type="submission" date="2021-10" db="EMBL/GenBank/DDBJ databases">
        <title>Tamlana sargassums sp. nov., and Tamlana laminarinivorans sp. nov., two new bacteria isolated from the brown alga.</title>
        <authorList>
            <person name="Li J."/>
        </authorList>
    </citation>
    <scope>NUCLEOTIDE SEQUENCE</scope>
    <source>
        <strain evidence="5">PT2-4</strain>
    </source>
</reference>
<dbReference type="Proteomes" id="UP001139199">
    <property type="component" value="Unassembled WGS sequence"/>
</dbReference>
<dbReference type="CDD" id="cd02808">
    <property type="entry name" value="GltS_FMN"/>
    <property type="match status" value="1"/>
</dbReference>
<keyword evidence="3" id="KW-0472">Membrane</keyword>
<protein>
    <submittedName>
        <fullName evidence="5">FMN-binding glutamate synthase family protein</fullName>
    </submittedName>
</protein>
<keyword evidence="6" id="KW-1185">Reference proteome</keyword>
<keyword evidence="3" id="KW-1133">Transmembrane helix</keyword>
<evidence type="ECO:0000256" key="3">
    <source>
        <dbReference type="SAM" id="Phobius"/>
    </source>
</evidence>
<organism evidence="5 6">
    <name type="scientific">Neotamlana laminarinivorans</name>
    <dbReference type="NCBI Taxonomy" id="2883124"/>
    <lineage>
        <taxon>Bacteria</taxon>
        <taxon>Pseudomonadati</taxon>
        <taxon>Bacteroidota</taxon>
        <taxon>Flavobacteriia</taxon>
        <taxon>Flavobacteriales</taxon>
        <taxon>Flavobacteriaceae</taxon>
        <taxon>Neotamlana</taxon>
    </lineage>
</organism>
<dbReference type="EMBL" id="JAJAPW010000001">
    <property type="protein sequence ID" value="MCB4797562.1"/>
    <property type="molecule type" value="Genomic_DNA"/>
</dbReference>
<dbReference type="SUPFAM" id="SSF51395">
    <property type="entry name" value="FMN-linked oxidoreductases"/>
    <property type="match status" value="1"/>
</dbReference>
<evidence type="ECO:0000259" key="4">
    <source>
        <dbReference type="Pfam" id="PF01645"/>
    </source>
</evidence>
<sequence>MTVILDFLSSISWWAWVLIILIIVAIRDIFIQRSHTISHNFPIVGHFRYWLESIGPELRQYLVANNREELPFNRIERGWIYASAKKENNYEGFGTDRDIYAHQHIFINNAMFPFKIDKKHPNALDKSFLPCAKVMGEFNKRKKPYRPASIINVSAMSFGSLSAKAIESLNKGVAIADAYHNTGEGGLSPYHSNGGDVVFHIGTGYFGVRADDGSFSLEKLKTLVEKNPFIRAIEVKLSQGAKPGKGGVLPASKITKEISEIRHVPMGQDVLSPPNHSAFSNVKEMVDFIELIAEETGLPVGIKAAIGKLNQWKELADLMKKTGKGPDFITVDGGEGGTGAAPPSFADHVSLPWVYGFGDLYKVFKERGLTERIVFIGSGKLGFPGKAAMAFAMGTDCINVAREAMMSIGCIQAQVCHTNRCPAGVATQSKWLQKGIDIPLKSERLAQYFTTFKKEFLEITHAAGYEHPCQFTMDDIEVNVDDHNLSKQLSGTYQYNKVPVPFNSMQDLKDCIHLGGIKKNNK</sequence>
<dbReference type="PANTHER" id="PTHR43819">
    <property type="entry name" value="ARCHAEAL-TYPE GLUTAMATE SYNTHASE [NADPH]"/>
    <property type="match status" value="1"/>
</dbReference>
<dbReference type="PIRSF" id="PIRSF006429">
    <property type="entry name" value="GOGAT_lg_2"/>
    <property type="match status" value="1"/>
</dbReference>
<comment type="caution">
    <text evidence="5">The sequence shown here is derived from an EMBL/GenBank/DDBJ whole genome shotgun (WGS) entry which is preliminary data.</text>
</comment>
<proteinExistence type="inferred from homology"/>
<dbReference type="PANTHER" id="PTHR43819:SF1">
    <property type="entry name" value="ARCHAEAL-TYPE GLUTAMATE SYNTHASE [NADPH]"/>
    <property type="match status" value="1"/>
</dbReference>
<gene>
    <name evidence="5" type="ORF">LG649_01825</name>
</gene>
<feature type="transmembrane region" description="Helical" evidence="3">
    <location>
        <begin position="12"/>
        <end position="30"/>
    </location>
</feature>
<dbReference type="Pfam" id="PF01645">
    <property type="entry name" value="Glu_synthase"/>
    <property type="match status" value="1"/>
</dbReference>
<dbReference type="InterPro" id="IPR013785">
    <property type="entry name" value="Aldolase_TIM"/>
</dbReference>
<evidence type="ECO:0000313" key="5">
    <source>
        <dbReference type="EMBL" id="MCB4797562.1"/>
    </source>
</evidence>
<name>A0A9X1L2U3_9FLAO</name>
<feature type="domain" description="Glutamate synthase" evidence="4">
    <location>
        <begin position="143"/>
        <end position="465"/>
    </location>
</feature>
<evidence type="ECO:0000313" key="6">
    <source>
        <dbReference type="Proteomes" id="UP001139199"/>
    </source>
</evidence>
<dbReference type="InterPro" id="IPR002932">
    <property type="entry name" value="Glu_synthdom"/>
</dbReference>
<comment type="similarity">
    <text evidence="1 2">Belongs to the glutamate synthase family.</text>
</comment>